<feature type="domain" description="Fungal lipase-type" evidence="13">
    <location>
        <begin position="1648"/>
        <end position="1745"/>
    </location>
</feature>
<feature type="transmembrane region" description="Helical" evidence="12">
    <location>
        <begin position="1134"/>
        <end position="1154"/>
    </location>
</feature>
<feature type="transmembrane region" description="Helical" evidence="12">
    <location>
        <begin position="529"/>
        <end position="551"/>
    </location>
</feature>
<keyword evidence="16" id="KW-1185">Reference proteome</keyword>
<evidence type="ECO:0000256" key="3">
    <source>
        <dbReference type="ARBA" id="ARBA00012830"/>
    </source>
</evidence>
<dbReference type="Proteomes" id="UP001146120">
    <property type="component" value="Unassembled WGS sequence"/>
</dbReference>
<comment type="caution">
    <text evidence="15">The sequence shown here is derived from an EMBL/GenBank/DDBJ whole genome shotgun (WGS) entry which is preliminary data.</text>
</comment>
<feature type="domain" description="Fungal lipase-type" evidence="13">
    <location>
        <begin position="658"/>
        <end position="755"/>
    </location>
</feature>
<dbReference type="GO" id="GO:0005737">
    <property type="term" value="C:cytoplasm"/>
    <property type="evidence" value="ECO:0007669"/>
    <property type="project" value="TreeGrafter"/>
</dbReference>
<evidence type="ECO:0000256" key="7">
    <source>
        <dbReference type="ARBA" id="ARBA00022977"/>
    </source>
</evidence>
<gene>
    <name evidence="15" type="ORF">N0F65_002850</name>
</gene>
<feature type="transmembrane region" description="Helical" evidence="12">
    <location>
        <begin position="1333"/>
        <end position="1356"/>
    </location>
</feature>
<dbReference type="InterPro" id="IPR022998">
    <property type="entry name" value="ThiamineP_synth_TenI"/>
</dbReference>
<dbReference type="HAMAP" id="MF_00097">
    <property type="entry name" value="TMP_synthase"/>
    <property type="match status" value="1"/>
</dbReference>
<dbReference type="NCBIfam" id="TIGR00693">
    <property type="entry name" value="thiE"/>
    <property type="match status" value="1"/>
</dbReference>
<comment type="cofactor">
    <cofactor evidence="1">
        <name>Mg(2+)</name>
        <dbReference type="ChEBI" id="CHEBI:18420"/>
    </cofactor>
</comment>
<dbReference type="SUPFAM" id="SSF53474">
    <property type="entry name" value="alpha/beta-Hydrolases"/>
    <property type="match status" value="2"/>
</dbReference>
<feature type="transmembrane region" description="Helical" evidence="12">
    <location>
        <begin position="1513"/>
        <end position="1535"/>
    </location>
</feature>
<sequence>MQQQQPGAPQPMQPAASGGTSGANAFAGLTKRARAAAAAAPKAASAVRRAAAKGERRSELRKLYAEKDAWAVYRTLCQFRLGYFAFLVMMVIVMFSFTFLMEIFFAIFLPSARSDPHFTVRAIVMLTVLPFALILLSYCFEESSRLLTDALDKSEGSLRNFRLSVAAVIHYLRHRKEMPEDTLHEQFHAALDDVNAAQYPGTMSCWQRWTHSCTHALGMLRTKDDPFTESKQKKEEEEQAEQPTHLEQGTEQLSQPEEAEARDSAALWKRAFGVAKTTAAFATTQFDGPPLDFSTLVIVDLLCPLLFEAVTLYKFVTSLVESLSPITAFFEYVQSGFYMLFFYLVLWMVCHFASARHPKMRQFVSSYRRSYRALERALEEVEQEKKAERLWLVDMGFRAYESFLHLLHWCSRSLCRCCLRKKGDANATKNEAKPLVPTDAEHPPVQRVKSDRNVLQDMHERLMAMNPWTHLNYQQRLVVLLPFVLGGALISFYTFYFGWTVMGISMILLASTIQRIFPQIFGTAFRSFITLFVVMSFIFFTSTWAVGTFVMGGDFKVYPPEGNSAGVSNLYMDGHRGIWEHGVAQYPVCSLNFSSLDIVDFALIADSVYGHDTATQKQSFSERFAGTDLRDWQYVARNDEEEHQVWVELFFPTINMTVVAVRGTASATDALEDLHFWFGVSIMQAVNVFVPFLKQLPNSFVVKMLSMNFFKKLMPPPVYTDLLAHVEEVKKRVGDNVVITGHSLGGAMAAMVGAKTKTPAVSFSGPGLLYSRGRFDVDERDIRDYVLTIKPRMDVVPRVDELGGMQSAGVPQHSDAHVRALRLRVLYFITPSLGRNIQAAELLRMVEGAVRGGAGVIQWRQKPSKKNAEAASQLPSPAELLTVARQVRELTRRHDVPFIVNDSVDLALELDADGVHVGQTDASLQQLQERLRSRTREFLVGVTVRDGEQARIACEGGASYLGAGPVFTSSTKPEANDGNTIGLRGLRECCDVAQQHGVPVFAIGGLSLHDARIQRCMKEGKASGVAVIAAISDADDHQAAAEAIMPAKPSTLTHRSARGPAKRAEPQANRRDELRKLHAKRETWAVYRLLCQFRLGYFAFLVMMVIVMFSFTFLMEIFFAIFLPSARNDPNFTVRAILLLAVLPFALILLSYFFEESSRLLTDAFDKSEGSLRNFRLSMAAVIHYVRHHKEMPEDTLHKQFHQALQDGDIDGSGQRVSCWKSWTQSTAGVIGSLRTKDDPFDENIDEALREPEDELVAIESQAKPVVDVKERWKQAFNAAKATAVFQKTAFHGPPLDHSTLVIVYAICPVLFEVVTIWKFLASLFTAHSPISAFLRAGRILHGVFYLVVWMICHFWSSRNPQMRQFVSNYRRRHRELERALEEVEQDKKSENLWLVDVGFRVFESLAALVSSIADRCCCGGRKRDSERTPLTKSERSLNHRGNLQKFQDRLNACNPWTYLNQNQRILVLLPLVLTGALISFKWFYFGWTFMGLNMILLASSIQSRFPQIFGQAFRMFITLFVVMSFVFFTSTWAIGTFVRGGEFKVYPPHNNPTGATNLFSATHTNVWHDAVAQYPVCSMNYSNLDILDFALIADAIYGHDTETQKMSLAERFNGTELGDWQYVARNNENVSHQVWAEIFFPTVNMTVVAVRGTASAADALEDLHFWFGVSMMQAVNVFVPFLKQLPDKFVVNMLSMNVFKKFMPSPVYSELLDHVHELKNRVGDNVVITGHSLGGAMAAMVGAATKTPAVSFSGPGLLYSRGRFDLSERDIRDYVLTIKPRMDVVPRVDELGGMVQEIECRAHNPLECHSTNTHMCELYASCGDRRQRDWSHADKCKAYFHVQ</sequence>
<comment type="catalytic activity">
    <reaction evidence="10">
        <text>2-[(2R,5Z)-2-carboxy-4-methylthiazol-5(2H)-ylidene]ethyl phosphate + 4-amino-2-methyl-5-(diphosphooxymethyl)pyrimidine + 2 H(+) = thiamine phosphate + CO2 + diphosphate</text>
        <dbReference type="Rhea" id="RHEA:47844"/>
        <dbReference type="ChEBI" id="CHEBI:15378"/>
        <dbReference type="ChEBI" id="CHEBI:16526"/>
        <dbReference type="ChEBI" id="CHEBI:33019"/>
        <dbReference type="ChEBI" id="CHEBI:37575"/>
        <dbReference type="ChEBI" id="CHEBI:57841"/>
        <dbReference type="ChEBI" id="CHEBI:62899"/>
        <dbReference type="EC" id="2.5.1.3"/>
    </reaction>
</comment>
<keyword evidence="12" id="KW-0812">Transmembrane</keyword>
<evidence type="ECO:0000256" key="5">
    <source>
        <dbReference type="ARBA" id="ARBA00022723"/>
    </source>
</evidence>
<dbReference type="PANTHER" id="PTHR20857:SF15">
    <property type="entry name" value="THIAMINE-PHOSPHATE SYNTHASE"/>
    <property type="match status" value="1"/>
</dbReference>
<comment type="catalytic activity">
    <reaction evidence="8">
        <text>4-methyl-5-(2-phosphooxyethyl)-thiazole + 4-amino-2-methyl-5-(diphosphooxymethyl)pyrimidine + H(+) = thiamine phosphate + diphosphate</text>
        <dbReference type="Rhea" id="RHEA:22328"/>
        <dbReference type="ChEBI" id="CHEBI:15378"/>
        <dbReference type="ChEBI" id="CHEBI:33019"/>
        <dbReference type="ChEBI" id="CHEBI:37575"/>
        <dbReference type="ChEBI" id="CHEBI:57841"/>
        <dbReference type="ChEBI" id="CHEBI:58296"/>
        <dbReference type="EC" id="2.5.1.3"/>
    </reaction>
</comment>
<dbReference type="Pfam" id="PF02581">
    <property type="entry name" value="TMP-TENI"/>
    <property type="match status" value="1"/>
</dbReference>
<feature type="compositionally biased region" description="Basic and acidic residues" evidence="11">
    <location>
        <begin position="224"/>
        <end position="236"/>
    </location>
</feature>
<dbReference type="Gene3D" id="3.40.50.1820">
    <property type="entry name" value="alpha/beta hydrolase"/>
    <property type="match status" value="2"/>
</dbReference>
<keyword evidence="7" id="KW-0784">Thiamine biosynthesis</keyword>
<feature type="transmembrane region" description="Helical" evidence="12">
    <location>
        <begin position="120"/>
        <end position="140"/>
    </location>
</feature>
<feature type="transmembrane region" description="Helical" evidence="12">
    <location>
        <begin position="1466"/>
        <end position="1485"/>
    </location>
</feature>
<evidence type="ECO:0000259" key="13">
    <source>
        <dbReference type="Pfam" id="PF01764"/>
    </source>
</evidence>
<feature type="transmembrane region" description="Helical" evidence="12">
    <location>
        <begin position="336"/>
        <end position="355"/>
    </location>
</feature>
<feature type="transmembrane region" description="Helical" evidence="12">
    <location>
        <begin position="293"/>
        <end position="316"/>
    </location>
</feature>
<evidence type="ECO:0000256" key="1">
    <source>
        <dbReference type="ARBA" id="ARBA00001946"/>
    </source>
</evidence>
<protein>
    <recommendedName>
        <fullName evidence="3">thiamine phosphate synthase</fullName>
        <ecNumber evidence="3">2.5.1.3</ecNumber>
    </recommendedName>
</protein>
<feature type="domain" description="Thiamine phosphate synthase/TenI" evidence="14">
    <location>
        <begin position="826"/>
        <end position="1031"/>
    </location>
</feature>
<organism evidence="15 16">
    <name type="scientific">Lagenidium giganteum</name>
    <dbReference type="NCBI Taxonomy" id="4803"/>
    <lineage>
        <taxon>Eukaryota</taxon>
        <taxon>Sar</taxon>
        <taxon>Stramenopiles</taxon>
        <taxon>Oomycota</taxon>
        <taxon>Peronosporomycetes</taxon>
        <taxon>Pythiales</taxon>
        <taxon>Pythiaceae</taxon>
    </lineage>
</organism>
<dbReference type="InterPro" id="IPR036206">
    <property type="entry name" value="ThiamineP_synth_sf"/>
</dbReference>
<keyword evidence="5" id="KW-0479">Metal-binding</keyword>
<dbReference type="InterPro" id="IPR013785">
    <property type="entry name" value="Aldolase_TIM"/>
</dbReference>
<dbReference type="InterPro" id="IPR034291">
    <property type="entry name" value="TMP_synthase"/>
</dbReference>
<keyword evidence="4" id="KW-0808">Transferase</keyword>
<comment type="catalytic activity">
    <reaction evidence="9">
        <text>2-(2-carboxy-4-methylthiazol-5-yl)ethyl phosphate + 4-amino-2-methyl-5-(diphosphooxymethyl)pyrimidine + 2 H(+) = thiamine phosphate + CO2 + diphosphate</text>
        <dbReference type="Rhea" id="RHEA:47848"/>
        <dbReference type="ChEBI" id="CHEBI:15378"/>
        <dbReference type="ChEBI" id="CHEBI:16526"/>
        <dbReference type="ChEBI" id="CHEBI:33019"/>
        <dbReference type="ChEBI" id="CHEBI:37575"/>
        <dbReference type="ChEBI" id="CHEBI:57841"/>
        <dbReference type="ChEBI" id="CHEBI:62890"/>
        <dbReference type="EC" id="2.5.1.3"/>
    </reaction>
</comment>
<feature type="compositionally biased region" description="Basic and acidic residues" evidence="11">
    <location>
        <begin position="1062"/>
        <end position="1071"/>
    </location>
</feature>
<dbReference type="Gene3D" id="3.20.20.70">
    <property type="entry name" value="Aldolase class I"/>
    <property type="match status" value="1"/>
</dbReference>
<dbReference type="SUPFAM" id="SSF51391">
    <property type="entry name" value="Thiamin phosphate synthase"/>
    <property type="match status" value="1"/>
</dbReference>
<feature type="transmembrane region" description="Helical" evidence="12">
    <location>
        <begin position="83"/>
        <end position="108"/>
    </location>
</feature>
<dbReference type="Pfam" id="PF01764">
    <property type="entry name" value="Lipase_3"/>
    <property type="match status" value="2"/>
</dbReference>
<feature type="transmembrane region" description="Helical" evidence="12">
    <location>
        <begin position="477"/>
        <end position="493"/>
    </location>
</feature>
<dbReference type="EMBL" id="DAKRPA010000019">
    <property type="protein sequence ID" value="DBA03442.1"/>
    <property type="molecule type" value="Genomic_DNA"/>
</dbReference>
<keyword evidence="6" id="KW-0460">Magnesium</keyword>
<feature type="region of interest" description="Disordered" evidence="11">
    <location>
        <begin position="224"/>
        <end position="259"/>
    </location>
</feature>
<evidence type="ECO:0000256" key="6">
    <source>
        <dbReference type="ARBA" id="ARBA00022842"/>
    </source>
</evidence>
<accession>A0AAV2Z9L5</accession>
<keyword evidence="12" id="KW-0472">Membrane</keyword>
<evidence type="ECO:0000256" key="12">
    <source>
        <dbReference type="SAM" id="Phobius"/>
    </source>
</evidence>
<feature type="transmembrane region" description="Helical" evidence="12">
    <location>
        <begin position="1097"/>
        <end position="1122"/>
    </location>
</feature>
<evidence type="ECO:0000259" key="14">
    <source>
        <dbReference type="Pfam" id="PF02581"/>
    </source>
</evidence>
<reference evidence="15" key="2">
    <citation type="journal article" date="2023" name="Microbiol Resour">
        <title>Decontamination and Annotation of the Draft Genome Sequence of the Oomycete Lagenidium giganteum ARSEF 373.</title>
        <authorList>
            <person name="Morgan W.R."/>
            <person name="Tartar A."/>
        </authorList>
    </citation>
    <scope>NUCLEOTIDE SEQUENCE</scope>
    <source>
        <strain evidence="15">ARSEF 373</strain>
    </source>
</reference>
<evidence type="ECO:0000256" key="2">
    <source>
        <dbReference type="ARBA" id="ARBA00005165"/>
    </source>
</evidence>
<dbReference type="InterPro" id="IPR029058">
    <property type="entry name" value="AB_hydrolase_fold"/>
</dbReference>
<name>A0AAV2Z9L5_9STRA</name>
<evidence type="ECO:0000256" key="10">
    <source>
        <dbReference type="ARBA" id="ARBA00047883"/>
    </source>
</evidence>
<comment type="pathway">
    <text evidence="2">Cofactor biosynthesis; thiamine diphosphate biosynthesis; thiamine phosphate from 4-amino-2-methyl-5-diphosphomethylpyrimidine and 4-methyl-5-(2-phosphoethyl)-thiazole: step 1/1.</text>
</comment>
<proteinExistence type="inferred from homology"/>
<dbReference type="PANTHER" id="PTHR20857">
    <property type="entry name" value="THIAMINE-PHOSPHATE PYROPHOSPHORYLASE"/>
    <property type="match status" value="1"/>
</dbReference>
<dbReference type="InterPro" id="IPR002921">
    <property type="entry name" value="Fungal_lipase-type"/>
</dbReference>
<evidence type="ECO:0000256" key="4">
    <source>
        <dbReference type="ARBA" id="ARBA00022679"/>
    </source>
</evidence>
<evidence type="ECO:0000256" key="11">
    <source>
        <dbReference type="SAM" id="MobiDB-lite"/>
    </source>
</evidence>
<evidence type="ECO:0000256" key="9">
    <source>
        <dbReference type="ARBA" id="ARBA00047851"/>
    </source>
</evidence>
<dbReference type="GO" id="GO:0009228">
    <property type="term" value="P:thiamine biosynthetic process"/>
    <property type="evidence" value="ECO:0007669"/>
    <property type="project" value="UniProtKB-KW"/>
</dbReference>
<keyword evidence="12" id="KW-1133">Transmembrane helix</keyword>
<dbReference type="GO" id="GO:0004789">
    <property type="term" value="F:thiamine-phosphate diphosphorylase activity"/>
    <property type="evidence" value="ECO:0007669"/>
    <property type="project" value="UniProtKB-EC"/>
</dbReference>
<dbReference type="GO" id="GO:0046872">
    <property type="term" value="F:metal ion binding"/>
    <property type="evidence" value="ECO:0007669"/>
    <property type="project" value="UniProtKB-KW"/>
</dbReference>
<dbReference type="EC" id="2.5.1.3" evidence="3"/>
<feature type="transmembrane region" description="Helical" evidence="12">
    <location>
        <begin position="1301"/>
        <end position="1321"/>
    </location>
</feature>
<feature type="compositionally biased region" description="Polar residues" evidence="11">
    <location>
        <begin position="245"/>
        <end position="255"/>
    </location>
</feature>
<evidence type="ECO:0000313" key="15">
    <source>
        <dbReference type="EMBL" id="DBA03442.1"/>
    </source>
</evidence>
<reference evidence="15" key="1">
    <citation type="submission" date="2022-11" db="EMBL/GenBank/DDBJ databases">
        <authorList>
            <person name="Morgan W.R."/>
            <person name="Tartar A."/>
        </authorList>
    </citation>
    <scope>NUCLEOTIDE SEQUENCE</scope>
    <source>
        <strain evidence="15">ARSEF 373</strain>
    </source>
</reference>
<feature type="region of interest" description="Disordered" evidence="11">
    <location>
        <begin position="1"/>
        <end position="24"/>
    </location>
</feature>
<evidence type="ECO:0000313" key="16">
    <source>
        <dbReference type="Proteomes" id="UP001146120"/>
    </source>
</evidence>
<dbReference type="CDD" id="cd00564">
    <property type="entry name" value="TMP_TenI"/>
    <property type="match status" value="1"/>
</dbReference>
<evidence type="ECO:0000256" key="8">
    <source>
        <dbReference type="ARBA" id="ARBA00047334"/>
    </source>
</evidence>
<dbReference type="GO" id="GO:0006629">
    <property type="term" value="P:lipid metabolic process"/>
    <property type="evidence" value="ECO:0007669"/>
    <property type="project" value="InterPro"/>
</dbReference>
<feature type="region of interest" description="Disordered" evidence="11">
    <location>
        <begin position="1052"/>
        <end position="1071"/>
    </location>
</feature>